<accession>A0ABS3NGK1</accession>
<evidence type="ECO:0000313" key="2">
    <source>
        <dbReference type="Proteomes" id="UP000664882"/>
    </source>
</evidence>
<organism evidence="1 2">
    <name type="scientific">Oceanisphaera pacifica</name>
    <dbReference type="NCBI Taxonomy" id="2818389"/>
    <lineage>
        <taxon>Bacteria</taxon>
        <taxon>Pseudomonadati</taxon>
        <taxon>Pseudomonadota</taxon>
        <taxon>Gammaproteobacteria</taxon>
        <taxon>Aeromonadales</taxon>
        <taxon>Aeromonadaceae</taxon>
        <taxon>Oceanisphaera</taxon>
    </lineage>
</organism>
<reference evidence="1 2" key="1">
    <citation type="submission" date="2021-03" db="EMBL/GenBank/DDBJ databases">
        <title>Oceanisphaera sp. nov., isolated from the intestine.</title>
        <authorList>
            <person name="Zhao L.-H."/>
            <person name="Shi L.-F."/>
        </authorList>
    </citation>
    <scope>NUCLEOTIDE SEQUENCE [LARGE SCALE GENOMIC DNA]</scope>
    <source>
        <strain evidence="1 2">DM8</strain>
    </source>
</reference>
<keyword evidence="2" id="KW-1185">Reference proteome</keyword>
<evidence type="ECO:0000313" key="1">
    <source>
        <dbReference type="EMBL" id="MBO1519405.1"/>
    </source>
</evidence>
<gene>
    <name evidence="1" type="ORF">J3U76_07155</name>
</gene>
<dbReference type="EMBL" id="JAGDFX010000007">
    <property type="protein sequence ID" value="MBO1519405.1"/>
    <property type="molecule type" value="Genomic_DNA"/>
</dbReference>
<comment type="caution">
    <text evidence="1">The sequence shown here is derived from an EMBL/GenBank/DDBJ whole genome shotgun (WGS) entry which is preliminary data.</text>
</comment>
<name>A0ABS3NGK1_9GAMM</name>
<proteinExistence type="predicted"/>
<sequence length="200" mass="23286">MRLVKRSYFFSVINRVIQQAKMPWLAVAVVMLSGCASMTEQECLTANWEDKGNSDGRAGYGLTRLDSHYKACANVGVTPNMQQYKQGREQGLKHYCTPENGFLQGQQGQAYRQVCPTDLAPTFLRAFTDGKQLYDAKQRITDVANDIKEIEHSLSNESDKAQRRYLRQKLRGMNRELQRVRHDRRYLESRLERARYYQHQ</sequence>
<dbReference type="PROSITE" id="PS51257">
    <property type="entry name" value="PROKAR_LIPOPROTEIN"/>
    <property type="match status" value="1"/>
</dbReference>
<dbReference type="Proteomes" id="UP000664882">
    <property type="component" value="Unassembled WGS sequence"/>
</dbReference>
<dbReference type="Pfam" id="PF10973">
    <property type="entry name" value="DUF2799"/>
    <property type="match status" value="1"/>
</dbReference>
<protein>
    <submittedName>
        <fullName evidence="1">DUF2799 domain-containing protein</fullName>
    </submittedName>
</protein>
<dbReference type="RefSeq" id="WP_208005283.1">
    <property type="nucleotide sequence ID" value="NZ_JAGDFX010000007.1"/>
</dbReference>
<dbReference type="InterPro" id="IPR021242">
    <property type="entry name" value="DUF2799"/>
</dbReference>